<gene>
    <name evidence="1" type="ORF">ACFOUT_11175</name>
</gene>
<proteinExistence type="predicted"/>
<reference evidence="2" key="1">
    <citation type="journal article" date="2019" name="Int. J. Syst. Evol. Microbiol.">
        <title>The Global Catalogue of Microorganisms (GCM) 10K type strain sequencing project: providing services to taxonomists for standard genome sequencing and annotation.</title>
        <authorList>
            <consortium name="The Broad Institute Genomics Platform"/>
            <consortium name="The Broad Institute Genome Sequencing Center for Infectious Disease"/>
            <person name="Wu L."/>
            <person name="Ma J."/>
        </authorList>
    </citation>
    <scope>NUCLEOTIDE SEQUENCE [LARGE SCALE GENOMIC DNA]</scope>
    <source>
        <strain evidence="2">CECT 7477</strain>
    </source>
</reference>
<protein>
    <submittedName>
        <fullName evidence="1">Uncharacterized protein</fullName>
    </submittedName>
</protein>
<accession>A0ABV8JNK9</accession>
<dbReference type="Proteomes" id="UP001595814">
    <property type="component" value="Unassembled WGS sequence"/>
</dbReference>
<evidence type="ECO:0000313" key="2">
    <source>
        <dbReference type="Proteomes" id="UP001595814"/>
    </source>
</evidence>
<dbReference type="EMBL" id="JBHSAW010000008">
    <property type="protein sequence ID" value="MFC4096437.1"/>
    <property type="molecule type" value="Genomic_DNA"/>
</dbReference>
<organism evidence="1 2">
    <name type="scientific">Euzebyella saccharophila</name>
    <dbReference type="NCBI Taxonomy" id="679664"/>
    <lineage>
        <taxon>Bacteria</taxon>
        <taxon>Pseudomonadati</taxon>
        <taxon>Bacteroidota</taxon>
        <taxon>Flavobacteriia</taxon>
        <taxon>Flavobacteriales</taxon>
        <taxon>Flavobacteriaceae</taxon>
        <taxon>Euzebyella</taxon>
    </lineage>
</organism>
<dbReference type="RefSeq" id="WP_192463544.1">
    <property type="nucleotide sequence ID" value="NZ_JACYFJ010000008.1"/>
</dbReference>
<sequence>MIFKNRIEFNQEERLVLKALVQTTSVESLFEQLHEFEDDLALTIKALNNKLDSDNTFEDLMIEIKNLKSIILEKNRLVEKQKYVEAAHLRDKETQSLSKLNLGFNLEIRMKDLQSYQEELKEYLLYKDAKISENSNISLLIQPGTASKEDVGNLLSELSKLYKMVGGSGITFRLDEIRNPKFKFDHE</sequence>
<evidence type="ECO:0000313" key="1">
    <source>
        <dbReference type="EMBL" id="MFC4096437.1"/>
    </source>
</evidence>
<comment type="caution">
    <text evidence="1">The sequence shown here is derived from an EMBL/GenBank/DDBJ whole genome shotgun (WGS) entry which is preliminary data.</text>
</comment>
<keyword evidence="2" id="KW-1185">Reference proteome</keyword>
<name>A0ABV8JNK9_9FLAO</name>